<evidence type="ECO:0000313" key="12">
    <source>
        <dbReference type="EMBL" id="BAV33169.1"/>
    </source>
</evidence>
<evidence type="ECO:0000256" key="10">
    <source>
        <dbReference type="HAMAP-Rule" id="MF_00575"/>
    </source>
</evidence>
<evidence type="ECO:0000256" key="3">
    <source>
        <dbReference type="ARBA" id="ARBA00022519"/>
    </source>
</evidence>
<evidence type="ECO:0000259" key="11">
    <source>
        <dbReference type="Pfam" id="PF00149"/>
    </source>
</evidence>
<evidence type="ECO:0000256" key="4">
    <source>
        <dbReference type="ARBA" id="ARBA00022556"/>
    </source>
</evidence>
<dbReference type="GO" id="GO:0005737">
    <property type="term" value="C:cytoplasm"/>
    <property type="evidence" value="ECO:0007669"/>
    <property type="project" value="InterPro"/>
</dbReference>
<dbReference type="EMBL" id="AP014879">
    <property type="protein sequence ID" value="BAV33169.1"/>
    <property type="molecule type" value="Genomic_DNA"/>
</dbReference>
<dbReference type="PANTHER" id="PTHR34990">
    <property type="entry name" value="UDP-2,3-DIACYLGLUCOSAMINE HYDROLASE-RELATED"/>
    <property type="match status" value="1"/>
</dbReference>
<dbReference type="InterPro" id="IPR029052">
    <property type="entry name" value="Metallo-depent_PP-like"/>
</dbReference>
<dbReference type="InterPro" id="IPR043461">
    <property type="entry name" value="LpxH-like"/>
</dbReference>
<dbReference type="GO" id="GO:0030145">
    <property type="term" value="F:manganese ion binding"/>
    <property type="evidence" value="ECO:0007669"/>
    <property type="project" value="UniProtKB-UniRule"/>
</dbReference>
<keyword evidence="3 10" id="KW-0997">Cell inner membrane</keyword>
<keyword evidence="1 10" id="KW-1003">Cell membrane</keyword>
<keyword evidence="9 10" id="KW-0464">Manganese</keyword>
<feature type="binding site" evidence="10">
    <location>
        <begin position="82"/>
        <end position="83"/>
    </location>
    <ligand>
        <name>substrate</name>
    </ligand>
</feature>
<feature type="domain" description="Calcineurin-like phosphoesterase" evidence="11">
    <location>
        <begin position="5"/>
        <end position="202"/>
    </location>
</feature>
<dbReference type="GO" id="GO:0019897">
    <property type="term" value="C:extrinsic component of plasma membrane"/>
    <property type="evidence" value="ECO:0007669"/>
    <property type="project" value="UniProtKB-UniRule"/>
</dbReference>
<feature type="binding site" evidence="10">
    <location>
        <position position="200"/>
    </location>
    <ligand>
        <name>Mn(2+)</name>
        <dbReference type="ChEBI" id="CHEBI:29035"/>
        <label>1</label>
    </ligand>
</feature>
<evidence type="ECO:0000256" key="2">
    <source>
        <dbReference type="ARBA" id="ARBA00022516"/>
    </source>
</evidence>
<evidence type="ECO:0000256" key="8">
    <source>
        <dbReference type="ARBA" id="ARBA00023136"/>
    </source>
</evidence>
<accession>A0A1B4XEE0</accession>
<dbReference type="InParanoid" id="A0A1B4XEE0"/>
<evidence type="ECO:0000256" key="7">
    <source>
        <dbReference type="ARBA" id="ARBA00023098"/>
    </source>
</evidence>
<feature type="binding site" evidence="10">
    <location>
        <position position="82"/>
    </location>
    <ligand>
        <name>Mn(2+)</name>
        <dbReference type="ChEBI" id="CHEBI:29035"/>
        <label>2</label>
    </ligand>
</feature>
<feature type="binding site" evidence="10">
    <location>
        <position position="43"/>
    </location>
    <ligand>
        <name>Mn(2+)</name>
        <dbReference type="ChEBI" id="CHEBI:29035"/>
        <label>1</label>
    </ligand>
</feature>
<feature type="binding site" evidence="10">
    <location>
        <position position="43"/>
    </location>
    <ligand>
        <name>Mn(2+)</name>
        <dbReference type="ChEBI" id="CHEBI:29035"/>
        <label>2</label>
    </ligand>
</feature>
<keyword evidence="13" id="KW-1185">Reference proteome</keyword>
<dbReference type="RefSeq" id="WP_096360053.1">
    <property type="nucleotide sequence ID" value="NZ_AP014879.1"/>
</dbReference>
<dbReference type="GO" id="GO:0008758">
    <property type="term" value="F:UDP-2,3-diacylglucosamine hydrolase activity"/>
    <property type="evidence" value="ECO:0007669"/>
    <property type="project" value="UniProtKB-UniRule"/>
</dbReference>
<comment type="catalytic activity">
    <reaction evidence="10">
        <text>UDP-2-N,3-O-bis[(3R)-3-hydroxytetradecanoyl]-alpha-D-glucosamine + H2O = 2-N,3-O-bis[(3R)-3-hydroxytetradecanoyl]-alpha-D-glucosaminyl 1-phosphate + UMP + 2 H(+)</text>
        <dbReference type="Rhea" id="RHEA:25213"/>
        <dbReference type="ChEBI" id="CHEBI:15377"/>
        <dbReference type="ChEBI" id="CHEBI:15378"/>
        <dbReference type="ChEBI" id="CHEBI:57865"/>
        <dbReference type="ChEBI" id="CHEBI:57957"/>
        <dbReference type="ChEBI" id="CHEBI:78847"/>
        <dbReference type="EC" id="3.6.1.54"/>
    </reaction>
</comment>
<evidence type="ECO:0000256" key="1">
    <source>
        <dbReference type="ARBA" id="ARBA00022475"/>
    </source>
</evidence>
<dbReference type="HAMAP" id="MF_00575">
    <property type="entry name" value="LpxH"/>
    <property type="match status" value="1"/>
</dbReference>
<evidence type="ECO:0000256" key="5">
    <source>
        <dbReference type="ARBA" id="ARBA00022723"/>
    </source>
</evidence>
<feature type="binding site" evidence="10">
    <location>
        <position position="117"/>
    </location>
    <ligand>
        <name>Mn(2+)</name>
        <dbReference type="ChEBI" id="CHEBI:29035"/>
        <label>2</label>
    </ligand>
</feature>
<dbReference type="OrthoDB" id="9783283at2"/>
<dbReference type="NCBIfam" id="TIGR01854">
    <property type="entry name" value="lipid_A_lpxH"/>
    <property type="match status" value="1"/>
</dbReference>
<keyword evidence="8 10" id="KW-0472">Membrane</keyword>
<protein>
    <recommendedName>
        <fullName evidence="10">UDP-2,3-diacylglucosamine hydrolase</fullName>
        <ecNumber evidence="10">3.6.1.54</ecNumber>
    </recommendedName>
    <alternativeName>
        <fullName evidence="10">UDP-2,3-diacylglucosamine diphosphatase</fullName>
    </alternativeName>
</protein>
<dbReference type="InterPro" id="IPR010138">
    <property type="entry name" value="UDP-diacylglucosamine_Hdrlase"/>
</dbReference>
<organism evidence="12 13">
    <name type="scientific">Sulfuricaulis limicola</name>
    <dbReference type="NCBI Taxonomy" id="1620215"/>
    <lineage>
        <taxon>Bacteria</taxon>
        <taxon>Pseudomonadati</taxon>
        <taxon>Pseudomonadota</taxon>
        <taxon>Gammaproteobacteria</taxon>
        <taxon>Acidiferrobacterales</taxon>
        <taxon>Acidiferrobacteraceae</taxon>
        <taxon>Sulfuricaulis</taxon>
    </lineage>
</organism>
<comment type="similarity">
    <text evidence="10">Belongs to the LpxH family.</text>
</comment>
<dbReference type="SUPFAM" id="SSF56300">
    <property type="entry name" value="Metallo-dependent phosphatases"/>
    <property type="match status" value="1"/>
</dbReference>
<keyword evidence="4 10" id="KW-0441">Lipid A biosynthesis</keyword>
<sequence>MPATTLFISDLHLCGTRPAITRLFLDFLRQRARNADALYILGDLFEYWIGDEAVEQEEFRGIVRGLRALTSAGTPVFVMHGNRDFLMADGFEKATGCRLLGDPAKIDLHGAPTLLMHGDSLCTDDVEYMAFRVQVRNPAWQREFLARSVAERDRIVRDFREISKNSTASKKPEIMDVNQNAVEAIMREHGVRRLIHGHTHRPKEHAFTLDGRPARRMVLGDWYEQGSVLSVDAHGWVLEGLPLEKTVKSEKMKVKS</sequence>
<dbReference type="PANTHER" id="PTHR34990:SF1">
    <property type="entry name" value="UDP-2,3-DIACYLGLUCOSAMINE HYDROLASE"/>
    <property type="match status" value="1"/>
</dbReference>
<keyword evidence="7 10" id="KW-0443">Lipid metabolism</keyword>
<keyword evidence="2 10" id="KW-0444">Lipid biosynthesis</keyword>
<keyword evidence="5 10" id="KW-0479">Metal-binding</keyword>
<evidence type="ECO:0000256" key="9">
    <source>
        <dbReference type="ARBA" id="ARBA00023211"/>
    </source>
</evidence>
<proteinExistence type="inferred from homology"/>
<feature type="binding site" evidence="10">
    <location>
        <position position="170"/>
    </location>
    <ligand>
        <name>substrate</name>
    </ligand>
</feature>
<dbReference type="NCBIfam" id="NF003743">
    <property type="entry name" value="PRK05340.1"/>
    <property type="match status" value="1"/>
</dbReference>
<comment type="cofactor">
    <cofactor evidence="10">
        <name>Mn(2+)</name>
        <dbReference type="ChEBI" id="CHEBI:29035"/>
    </cofactor>
    <text evidence="10">Binds 2 Mn(2+) ions per subunit in a binuclear metal center.</text>
</comment>
<feature type="binding site" evidence="10">
    <location>
        <position position="12"/>
    </location>
    <ligand>
        <name>Mn(2+)</name>
        <dbReference type="ChEBI" id="CHEBI:29035"/>
        <label>1</label>
    </ligand>
</feature>
<dbReference type="UniPathway" id="UPA00359">
    <property type="reaction ID" value="UER00480"/>
</dbReference>
<gene>
    <name evidence="10" type="primary">lpxH</name>
    <name evidence="12" type="ORF">SCL_0849</name>
</gene>
<dbReference type="FunCoup" id="A0A1B4XEE0">
    <property type="interactions" value="154"/>
</dbReference>
<dbReference type="KEGG" id="slim:SCL_0849"/>
<dbReference type="Gene3D" id="3.60.21.10">
    <property type="match status" value="1"/>
</dbReference>
<comment type="function">
    <text evidence="10">Hydrolyzes the pyrophosphate bond of UDP-2,3-diacylglucosamine to yield 2,3-diacylglucosamine 1-phosphate (lipid X) and UMP by catalyzing the attack of water at the alpha-P atom. Involved in the biosynthesis of lipid A, a phosphorylated glycolipid that anchors the lipopolysaccharide to the outer membrane of the cell.</text>
</comment>
<reference evidence="12 13" key="1">
    <citation type="submission" date="2015-05" db="EMBL/GenBank/DDBJ databases">
        <title>Complete genome sequence of a sulfur-oxidizing gammaproteobacterium strain HA5.</title>
        <authorList>
            <person name="Miura A."/>
            <person name="Kojima H."/>
            <person name="Fukui M."/>
        </authorList>
    </citation>
    <scope>NUCLEOTIDE SEQUENCE [LARGE SCALE GENOMIC DNA]</scope>
    <source>
        <strain evidence="12 13">HA5</strain>
    </source>
</reference>
<dbReference type="GO" id="GO:0009245">
    <property type="term" value="P:lipid A biosynthetic process"/>
    <property type="evidence" value="ECO:0007669"/>
    <property type="project" value="UniProtKB-UniRule"/>
</dbReference>
<feature type="binding site" evidence="10">
    <location>
        <position position="163"/>
    </location>
    <ligand>
        <name>substrate</name>
    </ligand>
</feature>
<comment type="pathway">
    <text evidence="10">Glycolipid biosynthesis; lipid IV(A) biosynthesis; lipid IV(A) from (3R)-3-hydroxytetradecanoyl-[acyl-carrier-protein] and UDP-N-acetyl-alpha-D-glucosamine: step 4/6.</text>
</comment>
<comment type="subcellular location">
    <subcellularLocation>
        <location evidence="10">Cell inner membrane</location>
        <topology evidence="10">Peripheral membrane protein</topology>
        <orientation evidence="10">Cytoplasmic side</orientation>
    </subcellularLocation>
</comment>
<dbReference type="EC" id="3.6.1.54" evidence="10"/>
<feature type="binding site" evidence="10">
    <location>
        <position position="198"/>
    </location>
    <ligand>
        <name>substrate</name>
    </ligand>
</feature>
<evidence type="ECO:0000313" key="13">
    <source>
        <dbReference type="Proteomes" id="UP000243180"/>
    </source>
</evidence>
<dbReference type="InterPro" id="IPR004843">
    <property type="entry name" value="Calcineurin-like_PHP"/>
</dbReference>
<keyword evidence="6 10" id="KW-0378">Hydrolase</keyword>
<dbReference type="AlphaFoldDB" id="A0A1B4XEE0"/>
<dbReference type="Pfam" id="PF00149">
    <property type="entry name" value="Metallophos"/>
    <property type="match status" value="1"/>
</dbReference>
<dbReference type="Proteomes" id="UP000243180">
    <property type="component" value="Chromosome"/>
</dbReference>
<feature type="binding site" evidence="10">
    <location>
        <position position="10"/>
    </location>
    <ligand>
        <name>Mn(2+)</name>
        <dbReference type="ChEBI" id="CHEBI:29035"/>
        <label>1</label>
    </ligand>
</feature>
<evidence type="ECO:0000256" key="6">
    <source>
        <dbReference type="ARBA" id="ARBA00022801"/>
    </source>
</evidence>
<feature type="binding site" evidence="10">
    <location>
        <position position="198"/>
    </location>
    <ligand>
        <name>Mn(2+)</name>
        <dbReference type="ChEBI" id="CHEBI:29035"/>
        <label>2</label>
    </ligand>
</feature>
<feature type="binding site" evidence="10">
    <location>
        <position position="125"/>
    </location>
    <ligand>
        <name>substrate</name>
    </ligand>
</feature>
<name>A0A1B4XEE0_9GAMM</name>
<feature type="binding site" evidence="10">
    <location>
        <position position="167"/>
    </location>
    <ligand>
        <name>substrate</name>
    </ligand>
</feature>
<dbReference type="CDD" id="cd07398">
    <property type="entry name" value="MPP_YbbF-LpxH"/>
    <property type="match status" value="1"/>
</dbReference>